<dbReference type="Proteomes" id="UP001516400">
    <property type="component" value="Unassembled WGS sequence"/>
</dbReference>
<proteinExistence type="predicted"/>
<evidence type="ECO:0000313" key="3">
    <source>
        <dbReference type="Proteomes" id="UP001516400"/>
    </source>
</evidence>
<evidence type="ECO:0000259" key="1">
    <source>
        <dbReference type="Pfam" id="PF20700"/>
    </source>
</evidence>
<reference evidence="2 3" key="1">
    <citation type="journal article" date="2021" name="BMC Biol.">
        <title>Horizontally acquired antibacterial genes associated with adaptive radiation of ladybird beetles.</title>
        <authorList>
            <person name="Li H.S."/>
            <person name="Tang X.F."/>
            <person name="Huang Y.H."/>
            <person name="Xu Z.Y."/>
            <person name="Chen M.L."/>
            <person name="Du X.Y."/>
            <person name="Qiu B.Y."/>
            <person name="Chen P.T."/>
            <person name="Zhang W."/>
            <person name="Slipinski A."/>
            <person name="Escalona H.E."/>
            <person name="Waterhouse R.M."/>
            <person name="Zwick A."/>
            <person name="Pang H."/>
        </authorList>
    </citation>
    <scope>NUCLEOTIDE SEQUENCE [LARGE SCALE GENOMIC DNA]</scope>
    <source>
        <strain evidence="2">SYSU2018</strain>
    </source>
</reference>
<dbReference type="EMBL" id="JABFTP020000021">
    <property type="protein sequence ID" value="KAL3269363.1"/>
    <property type="molecule type" value="Genomic_DNA"/>
</dbReference>
<protein>
    <recommendedName>
        <fullName evidence="1">Mutator-like transposase domain-containing protein</fullName>
    </recommendedName>
</protein>
<sequence length="120" mass="13419">MGGMRSIGKGMSADEEFSDVMNMSRPPKFNKYEAILIVVPEKVCQESMDNAKEEAKYCRCPQKMSNVHSDNCYVNYSGTSGGMEAEGIRAGYECSKSRNVQYVYYLSDEDSSTYKSVADL</sequence>
<organism evidence="2 3">
    <name type="scientific">Cryptolaemus montrouzieri</name>
    <dbReference type="NCBI Taxonomy" id="559131"/>
    <lineage>
        <taxon>Eukaryota</taxon>
        <taxon>Metazoa</taxon>
        <taxon>Ecdysozoa</taxon>
        <taxon>Arthropoda</taxon>
        <taxon>Hexapoda</taxon>
        <taxon>Insecta</taxon>
        <taxon>Pterygota</taxon>
        <taxon>Neoptera</taxon>
        <taxon>Endopterygota</taxon>
        <taxon>Coleoptera</taxon>
        <taxon>Polyphaga</taxon>
        <taxon>Cucujiformia</taxon>
        <taxon>Coccinelloidea</taxon>
        <taxon>Coccinellidae</taxon>
        <taxon>Scymninae</taxon>
        <taxon>Scymnini</taxon>
        <taxon>Cryptolaemus</taxon>
    </lineage>
</organism>
<name>A0ABD2MSP0_9CUCU</name>
<keyword evidence="3" id="KW-1185">Reference proteome</keyword>
<gene>
    <name evidence="2" type="ORF">HHI36_008435</name>
</gene>
<dbReference type="AlphaFoldDB" id="A0ABD2MSP0"/>
<dbReference type="InterPro" id="IPR049012">
    <property type="entry name" value="Mutator_transp_dom"/>
</dbReference>
<accession>A0ABD2MSP0</accession>
<dbReference type="Pfam" id="PF20700">
    <property type="entry name" value="Mutator"/>
    <property type="match status" value="1"/>
</dbReference>
<comment type="caution">
    <text evidence="2">The sequence shown here is derived from an EMBL/GenBank/DDBJ whole genome shotgun (WGS) entry which is preliminary data.</text>
</comment>
<feature type="domain" description="Mutator-like transposase" evidence="1">
    <location>
        <begin position="56"/>
        <end position="118"/>
    </location>
</feature>
<evidence type="ECO:0000313" key="2">
    <source>
        <dbReference type="EMBL" id="KAL3269363.1"/>
    </source>
</evidence>